<accession>A0A6N3H7D4</accession>
<sequence length="441" mass="50884">MEMKNRKLAAEIAEERMSMIAPLLSQNMDSRRVEQLRQEICERNQISQRTLERYLCAYLNGGFEALKPQSRSSQSNYKIPQELLDEAIQLRRELPSRSIPTIIKILELEKKAPPGFLKRTTLQDALSRAGYSTAMMKLYNDKGYASQRFQRLHRHDLWQGDIKYGLVLNLGGVQTQTYFSCLIDDATRYILHGEFYGTMEQGIVEDTLQKAMLKFGLPRRLYFDNGTQYRTRWMKRACDLLGIRLIYAKPRNPQGKGKQERFNQTMDAFLAEVSLHPPESLQELNTKFQAWLHECYHSKPHSALGTTPEIAFKSDSMPPRFVDKALMARAFLHCESRKADKSGVISFGGKRYDLGIAFAGKQVDVVYDPICTEILTIETPDHEPFQVRQIVVGEKVAPKPKRKEIERIPVDHSRLLDAITEPYQDKQRRRAISYTTEIEKG</sequence>
<organism evidence="2">
    <name type="scientific">Flavonifractor plautii</name>
    <name type="common">Fusobacterium plautii</name>
    <dbReference type="NCBI Taxonomy" id="292800"/>
    <lineage>
        <taxon>Bacteria</taxon>
        <taxon>Bacillati</taxon>
        <taxon>Bacillota</taxon>
        <taxon>Clostridia</taxon>
        <taxon>Eubacteriales</taxon>
        <taxon>Oscillospiraceae</taxon>
        <taxon>Flavonifractor</taxon>
    </lineage>
</organism>
<dbReference type="PANTHER" id="PTHR35004:SF6">
    <property type="entry name" value="TRANSPOSASE"/>
    <property type="match status" value="1"/>
</dbReference>
<feature type="domain" description="Integrase catalytic" evidence="1">
    <location>
        <begin position="151"/>
        <end position="316"/>
    </location>
</feature>
<dbReference type="InterPro" id="IPR001584">
    <property type="entry name" value="Integrase_cat-core"/>
</dbReference>
<dbReference type="PROSITE" id="PS50994">
    <property type="entry name" value="INTEGRASE"/>
    <property type="match status" value="1"/>
</dbReference>
<protein>
    <submittedName>
        <fullName evidence="2">Integrase core domain protein</fullName>
    </submittedName>
</protein>
<dbReference type="SUPFAM" id="SSF53098">
    <property type="entry name" value="Ribonuclease H-like"/>
    <property type="match status" value="1"/>
</dbReference>
<dbReference type="SUPFAM" id="SSF46689">
    <property type="entry name" value="Homeodomain-like"/>
    <property type="match status" value="1"/>
</dbReference>
<dbReference type="GO" id="GO:0003676">
    <property type="term" value="F:nucleic acid binding"/>
    <property type="evidence" value="ECO:0007669"/>
    <property type="project" value="InterPro"/>
</dbReference>
<dbReference type="InterPro" id="IPR009057">
    <property type="entry name" value="Homeodomain-like_sf"/>
</dbReference>
<dbReference type="InterPro" id="IPR012337">
    <property type="entry name" value="RNaseH-like_sf"/>
</dbReference>
<name>A0A6N3H7D4_FLAPL</name>
<evidence type="ECO:0000259" key="1">
    <source>
        <dbReference type="PROSITE" id="PS50994"/>
    </source>
</evidence>
<dbReference type="Gene3D" id="3.30.420.10">
    <property type="entry name" value="Ribonuclease H-like superfamily/Ribonuclease H"/>
    <property type="match status" value="1"/>
</dbReference>
<dbReference type="RefSeq" id="WP_156622369.1">
    <property type="nucleotide sequence ID" value="NZ_CACRUB010000064.1"/>
</dbReference>
<proteinExistence type="predicted"/>
<dbReference type="PANTHER" id="PTHR35004">
    <property type="entry name" value="TRANSPOSASE RV3428C-RELATED"/>
    <property type="match status" value="1"/>
</dbReference>
<dbReference type="EMBL" id="CACRUB010000064">
    <property type="protein sequence ID" value="VYU72794.1"/>
    <property type="molecule type" value="Genomic_DNA"/>
</dbReference>
<dbReference type="Pfam" id="PF00665">
    <property type="entry name" value="rve"/>
    <property type="match status" value="1"/>
</dbReference>
<gene>
    <name evidence="2" type="ORF">FPLFYP42_03633</name>
</gene>
<reference evidence="2" key="1">
    <citation type="submission" date="2019-11" db="EMBL/GenBank/DDBJ databases">
        <authorList>
            <person name="Feng L."/>
        </authorList>
    </citation>
    <scope>NUCLEOTIDE SEQUENCE</scope>
    <source>
        <strain evidence="2">FplautiiLFYP42</strain>
    </source>
</reference>
<dbReference type="GO" id="GO:0015074">
    <property type="term" value="P:DNA integration"/>
    <property type="evidence" value="ECO:0007669"/>
    <property type="project" value="InterPro"/>
</dbReference>
<dbReference type="InterPro" id="IPR036397">
    <property type="entry name" value="RNaseH_sf"/>
</dbReference>
<evidence type="ECO:0000313" key="2">
    <source>
        <dbReference type="EMBL" id="VYU72794.1"/>
    </source>
</evidence>
<dbReference type="AlphaFoldDB" id="A0A6N3H7D4"/>